<keyword evidence="3" id="KW-1185">Reference proteome</keyword>
<dbReference type="KEGG" id="odi:ODI_R2773"/>
<dbReference type="Proteomes" id="UP000078558">
    <property type="component" value="Chromosome I"/>
</dbReference>
<dbReference type="STRING" id="1851544.ODI_02847"/>
<evidence type="ECO:0000313" key="3">
    <source>
        <dbReference type="Proteomes" id="UP000078558"/>
    </source>
</evidence>
<name>A0A1C3JZV0_9BURK</name>
<organism evidence="1 3">
    <name type="scientific">Orrella dioscoreae</name>
    <dbReference type="NCBI Taxonomy" id="1851544"/>
    <lineage>
        <taxon>Bacteria</taxon>
        <taxon>Pseudomonadati</taxon>
        <taxon>Pseudomonadota</taxon>
        <taxon>Betaproteobacteria</taxon>
        <taxon>Burkholderiales</taxon>
        <taxon>Alcaligenaceae</taxon>
        <taxon>Orrella</taxon>
    </lineage>
</organism>
<dbReference type="EMBL" id="LT907988">
    <property type="protein sequence ID" value="SOE50529.1"/>
    <property type="molecule type" value="Genomic_DNA"/>
</dbReference>
<protein>
    <recommendedName>
        <fullName evidence="4">Prevent host death protein, Phd antitoxin</fullName>
    </recommendedName>
</protein>
<reference evidence="2 3" key="2">
    <citation type="submission" date="2017-08" db="EMBL/GenBank/DDBJ databases">
        <authorList>
            <person name="de Groot N.N."/>
        </authorList>
    </citation>
    <scope>NUCLEOTIDE SEQUENCE [LARGE SCALE GENOMIC DNA]</scope>
    <source>
        <strain evidence="2">Orrdi1</strain>
    </source>
</reference>
<evidence type="ECO:0000313" key="2">
    <source>
        <dbReference type="EMBL" id="SOE50529.1"/>
    </source>
</evidence>
<proteinExistence type="predicted"/>
<sequence>MQHNDWMKTAIIPQVRVEPALRTELESVLREGETLSEFVESTVRDAVAFRRDEALFHARGEAAWRAYQETGVSVPAGQVLQELHDMLDAKRRVLLQKHDGA</sequence>
<dbReference type="AlphaFoldDB" id="A0A1C3JZV0"/>
<reference evidence="1 3" key="1">
    <citation type="submission" date="2016-06" db="EMBL/GenBank/DDBJ databases">
        <authorList>
            <person name="Kjaerup R.B."/>
            <person name="Dalgaard T.S."/>
            <person name="Juul-Madsen H.R."/>
        </authorList>
    </citation>
    <scope>NUCLEOTIDE SEQUENCE [LARGE SCALE GENOMIC DNA]</scope>
    <source>
        <strain evidence="1">Orrdi1</strain>
    </source>
</reference>
<evidence type="ECO:0008006" key="4">
    <source>
        <dbReference type="Google" id="ProtNLM"/>
    </source>
</evidence>
<evidence type="ECO:0000313" key="1">
    <source>
        <dbReference type="EMBL" id="SBT24776.1"/>
    </source>
</evidence>
<dbReference type="EMBL" id="FLRC01000011">
    <property type="protein sequence ID" value="SBT24776.1"/>
    <property type="molecule type" value="Genomic_DNA"/>
</dbReference>
<gene>
    <name evidence="1" type="ORF">ODI_02847</name>
    <name evidence="2" type="ORF">ODI_R2773</name>
</gene>
<dbReference type="NCBIfam" id="NF041551">
    <property type="entry name" value="YlcI_YnfO_N"/>
    <property type="match status" value="1"/>
</dbReference>
<accession>A0A1C3JZV0</accession>